<organism evidence="2 3">
    <name type="scientific">Candidatus Blautia merdavium</name>
    <dbReference type="NCBI Taxonomy" id="2838494"/>
    <lineage>
        <taxon>Bacteria</taxon>
        <taxon>Bacillati</taxon>
        <taxon>Bacillota</taxon>
        <taxon>Clostridia</taxon>
        <taxon>Lachnospirales</taxon>
        <taxon>Lachnospiraceae</taxon>
        <taxon>Blautia</taxon>
    </lineage>
</organism>
<dbReference type="GO" id="GO:0005524">
    <property type="term" value="F:ATP binding"/>
    <property type="evidence" value="ECO:0007669"/>
    <property type="project" value="UniProtKB-KW"/>
</dbReference>
<feature type="domain" description="ABC transporter" evidence="1">
    <location>
        <begin position="18"/>
        <end position="93"/>
    </location>
</feature>
<dbReference type="Pfam" id="PF00005">
    <property type="entry name" value="ABC_tran"/>
    <property type="match status" value="1"/>
</dbReference>
<evidence type="ECO:0000313" key="2">
    <source>
        <dbReference type="EMBL" id="HJC63499.1"/>
    </source>
</evidence>
<reference evidence="2" key="2">
    <citation type="submission" date="2021-04" db="EMBL/GenBank/DDBJ databases">
        <authorList>
            <person name="Gilroy R."/>
        </authorList>
    </citation>
    <scope>NUCLEOTIDE SEQUENCE</scope>
    <source>
        <strain evidence="2">ChiBcec2-3848</strain>
    </source>
</reference>
<dbReference type="EMBL" id="DWVZ01000102">
    <property type="protein sequence ID" value="HJC63499.1"/>
    <property type="molecule type" value="Genomic_DNA"/>
</dbReference>
<dbReference type="AlphaFoldDB" id="A0A9D2PNJ4"/>
<evidence type="ECO:0000313" key="3">
    <source>
        <dbReference type="Proteomes" id="UP000823886"/>
    </source>
</evidence>
<gene>
    <name evidence="2" type="ORF">H9753_07765</name>
</gene>
<dbReference type="Proteomes" id="UP000823886">
    <property type="component" value="Unassembled WGS sequence"/>
</dbReference>
<dbReference type="PANTHER" id="PTHR43038">
    <property type="entry name" value="ATP-BINDING CASSETTE, SUB-FAMILY H, MEMBER 1"/>
    <property type="match status" value="1"/>
</dbReference>
<dbReference type="SUPFAM" id="SSF52540">
    <property type="entry name" value="P-loop containing nucleoside triphosphate hydrolases"/>
    <property type="match status" value="1"/>
</dbReference>
<comment type="caution">
    <text evidence="2">The sequence shown here is derived from an EMBL/GenBank/DDBJ whole genome shotgun (WGS) entry which is preliminary data.</text>
</comment>
<dbReference type="InterPro" id="IPR027417">
    <property type="entry name" value="P-loop_NTPase"/>
</dbReference>
<reference evidence="2" key="1">
    <citation type="journal article" date="2021" name="PeerJ">
        <title>Extensive microbial diversity within the chicken gut microbiome revealed by metagenomics and culture.</title>
        <authorList>
            <person name="Gilroy R."/>
            <person name="Ravi A."/>
            <person name="Getino M."/>
            <person name="Pursley I."/>
            <person name="Horton D.L."/>
            <person name="Alikhan N.F."/>
            <person name="Baker D."/>
            <person name="Gharbi K."/>
            <person name="Hall N."/>
            <person name="Watson M."/>
            <person name="Adriaenssens E.M."/>
            <person name="Foster-Nyarko E."/>
            <person name="Jarju S."/>
            <person name="Secka A."/>
            <person name="Antonio M."/>
            <person name="Oren A."/>
            <person name="Chaudhuri R.R."/>
            <person name="La Ragione R."/>
            <person name="Hildebrand F."/>
            <person name="Pallen M.J."/>
        </authorList>
    </citation>
    <scope>NUCLEOTIDE SEQUENCE</scope>
    <source>
        <strain evidence="2">ChiBcec2-3848</strain>
    </source>
</reference>
<name>A0A9D2PNJ4_9FIRM</name>
<protein>
    <submittedName>
        <fullName evidence="2">ATP-binding cassette domain-containing protein</fullName>
    </submittedName>
</protein>
<dbReference type="GO" id="GO:0016887">
    <property type="term" value="F:ATP hydrolysis activity"/>
    <property type="evidence" value="ECO:0007669"/>
    <property type="project" value="InterPro"/>
</dbReference>
<evidence type="ECO:0000259" key="1">
    <source>
        <dbReference type="Pfam" id="PF00005"/>
    </source>
</evidence>
<dbReference type="InterPro" id="IPR003439">
    <property type="entry name" value="ABC_transporter-like_ATP-bd"/>
</dbReference>
<feature type="non-terminal residue" evidence="2">
    <location>
        <position position="96"/>
    </location>
</feature>
<keyword evidence="2" id="KW-0067">ATP-binding</keyword>
<accession>A0A9D2PNJ4</accession>
<dbReference type="Gene3D" id="3.40.50.300">
    <property type="entry name" value="P-loop containing nucleotide triphosphate hydrolases"/>
    <property type="match status" value="1"/>
</dbReference>
<sequence>MKLELEQITKYYGKYPALQNVSATLTEGVYGLLGPNGAGKTTLINILIGILPASGGVIHLDGENTVQMGGRYFDRIGYMPQYPQFYANFTVQEFLN</sequence>
<proteinExistence type="predicted"/>
<dbReference type="PANTHER" id="PTHR43038:SF3">
    <property type="entry name" value="ABC TRANSPORTER G FAMILY MEMBER 20 ISOFORM X1"/>
    <property type="match status" value="1"/>
</dbReference>
<keyword evidence="2" id="KW-0547">Nucleotide-binding</keyword>